<dbReference type="Pfam" id="PF13356">
    <property type="entry name" value="Arm-DNA-bind_3"/>
    <property type="match status" value="1"/>
</dbReference>
<proteinExistence type="inferred from homology"/>
<dbReference type="InterPro" id="IPR025166">
    <property type="entry name" value="Integrase_DNA_bind_dom"/>
</dbReference>
<evidence type="ECO:0000256" key="1">
    <source>
        <dbReference type="ARBA" id="ARBA00008857"/>
    </source>
</evidence>
<evidence type="ECO:0000313" key="6">
    <source>
        <dbReference type="EMBL" id="PWC30342.1"/>
    </source>
</evidence>
<gene>
    <name evidence="6" type="ORF">CR165_05460</name>
</gene>
<keyword evidence="7" id="KW-1185">Reference proteome</keyword>
<dbReference type="Gene3D" id="3.30.160.390">
    <property type="entry name" value="Integrase, DNA-binding domain"/>
    <property type="match status" value="1"/>
</dbReference>
<dbReference type="PANTHER" id="PTHR30629">
    <property type="entry name" value="PROPHAGE INTEGRASE"/>
    <property type="match status" value="1"/>
</dbReference>
<keyword evidence="3" id="KW-0238">DNA-binding</keyword>
<dbReference type="InterPro" id="IPR011010">
    <property type="entry name" value="DNA_brk_join_enz"/>
</dbReference>
<dbReference type="GO" id="GO:0003677">
    <property type="term" value="F:DNA binding"/>
    <property type="evidence" value="ECO:0007669"/>
    <property type="project" value="UniProtKB-KW"/>
</dbReference>
<dbReference type="InterPro" id="IPR038488">
    <property type="entry name" value="Integrase_DNA-bd_sf"/>
</dbReference>
<dbReference type="InterPro" id="IPR013762">
    <property type="entry name" value="Integrase-like_cat_sf"/>
</dbReference>
<reference evidence="7" key="1">
    <citation type="submission" date="2017-10" db="EMBL/GenBank/DDBJ databases">
        <authorList>
            <person name="Toshchakov S.V."/>
            <person name="Goeva M.A."/>
        </authorList>
    </citation>
    <scope>NUCLEOTIDE SEQUENCE [LARGE SCALE GENOMIC DNA]</scope>
    <source>
        <strain evidence="7">JR1/69-1-13</strain>
    </source>
</reference>
<dbReference type="RefSeq" id="WP_109515976.1">
    <property type="nucleotide sequence ID" value="NZ_PDOA01000002.1"/>
</dbReference>
<dbReference type="AlphaFoldDB" id="A0A2U1V8V2"/>
<accession>A0A2U1V8V2</accession>
<evidence type="ECO:0000256" key="3">
    <source>
        <dbReference type="ARBA" id="ARBA00023125"/>
    </source>
</evidence>
<dbReference type="PROSITE" id="PS51898">
    <property type="entry name" value="TYR_RECOMBINASE"/>
    <property type="match status" value="1"/>
</dbReference>
<evidence type="ECO:0000256" key="4">
    <source>
        <dbReference type="ARBA" id="ARBA00023172"/>
    </source>
</evidence>
<evidence type="ECO:0000259" key="5">
    <source>
        <dbReference type="PROSITE" id="PS51898"/>
    </source>
</evidence>
<organism evidence="6 7">
    <name type="scientific">Teichococcus aestuarii</name>
    <dbReference type="NCBI Taxonomy" id="568898"/>
    <lineage>
        <taxon>Bacteria</taxon>
        <taxon>Pseudomonadati</taxon>
        <taxon>Pseudomonadota</taxon>
        <taxon>Alphaproteobacteria</taxon>
        <taxon>Acetobacterales</taxon>
        <taxon>Roseomonadaceae</taxon>
        <taxon>Roseomonas</taxon>
    </lineage>
</organism>
<name>A0A2U1V8V2_9PROT</name>
<sequence>MPKLTKRVVDAAELREKPYFLWCSDLPGFGVRIFPSGKRVYYADYRPKVGARRRMTLGPHGKLTTEDARKLALATLGSVLQGEDPAEERATRRSSLTVKELCERYLEAAEKGLILGKRGAPKKASTLVADRSRISAHILPLLGSRKVMDLSRTDATRFMRDVAAGKAARTAKTGKPRGKSIVEGGKGAATRTMGLLGGILSFAVSEGIIPTNPVHGVKRPADQRKRARLTPETYARLGQALAKWEAESGSASAILAIRLLALTGCRRGEVEKLKWSEIDAAGHALRLEDSKEGASVRPIGQAVLDLLEKAPRQPGQVYVAPGRDLRKPYGGLTGAWNRLAREAGLEGVTLHTFDLPP</sequence>
<dbReference type="SUPFAM" id="SSF56349">
    <property type="entry name" value="DNA breaking-rejoining enzymes"/>
    <property type="match status" value="1"/>
</dbReference>
<dbReference type="Pfam" id="PF00589">
    <property type="entry name" value="Phage_integrase"/>
    <property type="match status" value="1"/>
</dbReference>
<dbReference type="Gene3D" id="1.10.443.10">
    <property type="entry name" value="Intergrase catalytic core"/>
    <property type="match status" value="1"/>
</dbReference>
<dbReference type="InterPro" id="IPR050808">
    <property type="entry name" value="Phage_Integrase"/>
</dbReference>
<protein>
    <submittedName>
        <fullName evidence="6">Integrase</fullName>
    </submittedName>
</protein>
<dbReference type="InterPro" id="IPR002104">
    <property type="entry name" value="Integrase_catalytic"/>
</dbReference>
<comment type="similarity">
    <text evidence="1">Belongs to the 'phage' integrase family.</text>
</comment>
<dbReference type="Gene3D" id="1.10.150.130">
    <property type="match status" value="1"/>
</dbReference>
<dbReference type="PANTHER" id="PTHR30629:SF2">
    <property type="entry name" value="PROPHAGE INTEGRASE INTS-RELATED"/>
    <property type="match status" value="1"/>
</dbReference>
<dbReference type="EMBL" id="PDOA01000002">
    <property type="protein sequence ID" value="PWC30342.1"/>
    <property type="molecule type" value="Genomic_DNA"/>
</dbReference>
<dbReference type="Proteomes" id="UP000245048">
    <property type="component" value="Unassembled WGS sequence"/>
</dbReference>
<dbReference type="GO" id="GO:0015074">
    <property type="term" value="P:DNA integration"/>
    <property type="evidence" value="ECO:0007669"/>
    <property type="project" value="UniProtKB-KW"/>
</dbReference>
<dbReference type="InterPro" id="IPR010998">
    <property type="entry name" value="Integrase_recombinase_N"/>
</dbReference>
<dbReference type="GO" id="GO:0006310">
    <property type="term" value="P:DNA recombination"/>
    <property type="evidence" value="ECO:0007669"/>
    <property type="project" value="UniProtKB-KW"/>
</dbReference>
<evidence type="ECO:0000256" key="2">
    <source>
        <dbReference type="ARBA" id="ARBA00022908"/>
    </source>
</evidence>
<keyword evidence="2" id="KW-0229">DNA integration</keyword>
<dbReference type="OrthoDB" id="7298605at2"/>
<feature type="domain" description="Tyr recombinase" evidence="5">
    <location>
        <begin position="224"/>
        <end position="357"/>
    </location>
</feature>
<evidence type="ECO:0000313" key="7">
    <source>
        <dbReference type="Proteomes" id="UP000245048"/>
    </source>
</evidence>
<comment type="caution">
    <text evidence="6">The sequence shown here is derived from an EMBL/GenBank/DDBJ whole genome shotgun (WGS) entry which is preliminary data.</text>
</comment>
<keyword evidence="4" id="KW-0233">DNA recombination</keyword>